<dbReference type="InterPro" id="IPR057397">
    <property type="entry name" value="HEAT_5MP1_2"/>
</dbReference>
<evidence type="ECO:0000313" key="4">
    <source>
        <dbReference type="Proteomes" id="UP000239156"/>
    </source>
</evidence>
<dbReference type="InterPro" id="IPR051245">
    <property type="entry name" value="eIF5-mimic_regulator"/>
</dbReference>
<gene>
    <name evidence="3" type="ORF">PSTT_12619</name>
</gene>
<evidence type="ECO:0000313" key="3">
    <source>
        <dbReference type="EMBL" id="POW01215.1"/>
    </source>
</evidence>
<evidence type="ECO:0000256" key="1">
    <source>
        <dbReference type="ARBA" id="ARBA00008151"/>
    </source>
</evidence>
<comment type="caution">
    <text evidence="3">The sequence shown here is derived from an EMBL/GenBank/DDBJ whole genome shotgun (WGS) entry which is preliminary data.</text>
</comment>
<dbReference type="VEuPathDB" id="FungiDB:PSHT_07172"/>
<organism evidence="3 4">
    <name type="scientific">Puccinia striiformis</name>
    <dbReference type="NCBI Taxonomy" id="27350"/>
    <lineage>
        <taxon>Eukaryota</taxon>
        <taxon>Fungi</taxon>
        <taxon>Dikarya</taxon>
        <taxon>Basidiomycota</taxon>
        <taxon>Pucciniomycotina</taxon>
        <taxon>Pucciniomycetes</taxon>
        <taxon>Pucciniales</taxon>
        <taxon>Pucciniaceae</taxon>
        <taxon>Puccinia</taxon>
    </lineage>
</organism>
<accession>A0A2S4UVP7</accession>
<name>A0A2S4UVP7_9BASI</name>
<feature type="non-terminal residue" evidence="3">
    <location>
        <position position="492"/>
    </location>
</feature>
<dbReference type="VEuPathDB" id="FungiDB:PSTT_12619"/>
<dbReference type="AlphaFoldDB" id="A0A2S4UVP7"/>
<dbReference type="Pfam" id="PF02020">
    <property type="entry name" value="W2"/>
    <property type="match status" value="1"/>
</dbReference>
<dbReference type="PROSITE" id="PS51363">
    <property type="entry name" value="W2"/>
    <property type="match status" value="1"/>
</dbReference>
<dbReference type="InterPro" id="IPR016024">
    <property type="entry name" value="ARM-type_fold"/>
</dbReference>
<proteinExistence type="inferred from homology"/>
<dbReference type="GO" id="GO:0016020">
    <property type="term" value="C:membrane"/>
    <property type="evidence" value="ECO:0007669"/>
    <property type="project" value="TreeGrafter"/>
</dbReference>
<reference evidence="3" key="1">
    <citation type="submission" date="2017-12" db="EMBL/GenBank/DDBJ databases">
        <title>Gene loss provides genomic basis for host adaptation in cereal stripe rust fungi.</title>
        <authorList>
            <person name="Xia C."/>
        </authorList>
    </citation>
    <scope>NUCLEOTIDE SEQUENCE [LARGE SCALE GENOMIC DNA]</scope>
    <source>
        <strain evidence="3">93-210</strain>
    </source>
</reference>
<feature type="non-terminal residue" evidence="3">
    <location>
        <position position="1"/>
    </location>
</feature>
<dbReference type="FunFam" id="1.25.40.180:FF:000090">
    <property type="entry name" value="eIF5-mimic protein"/>
    <property type="match status" value="1"/>
</dbReference>
<feature type="domain" description="W2" evidence="2">
    <location>
        <begin position="320"/>
        <end position="491"/>
    </location>
</feature>
<dbReference type="SUPFAM" id="SSF48371">
    <property type="entry name" value="ARM repeat"/>
    <property type="match status" value="1"/>
</dbReference>
<sequence>WFCSTNPRVDQQVVGVFLKYSLGHSPFTSVSPDDQGSPTRAPTVFEARRILSAIFPAEFPICNFENIDPLMSAAAAAKPSLAGVRNKQRKGVAKAAAKFEPEEFRDQILKHLSTLPPNDLDAVAAKLDTLGNQLDYRKYEGPLFEVLLVGGILAPGGSFVDDGAEKSPFSILTSTQYPIDQVDMKKHVDVFNKLIRRYKYLQKIFEENALTGLLQYINKFEGPDLEKLAYALALFIATGLTSANVLLTLQKEHLVKDGVSLTFITKVFTAYLQVETGDHLSGALRRGGVADMYGFFPPHKREPSDLEGHFKAAKLDPIVAYAQKQRSGQVRDETLNRLREMVALEEPQAEIITFLQEQAQSGLIPDVDFIALVWHGLMDRLDMGSRPDQIVDMVVRAVVSVAPVLAVFCKNARTQISMINTIQVWAYENTKIMGAFAKIIKELYAHDALSEQAILYWHSKGSKAQARQHFLKSTEPLVKFLKEQDEDDDDEE</sequence>
<protein>
    <recommendedName>
        <fullName evidence="2">W2 domain-containing protein</fullName>
    </recommendedName>
</protein>
<dbReference type="EMBL" id="PKSL01000163">
    <property type="protein sequence ID" value="POW01215.1"/>
    <property type="molecule type" value="Genomic_DNA"/>
</dbReference>
<evidence type="ECO:0000259" key="2">
    <source>
        <dbReference type="PROSITE" id="PS51363"/>
    </source>
</evidence>
<keyword evidence="4" id="KW-1185">Reference proteome</keyword>
<dbReference type="CDD" id="cd11560">
    <property type="entry name" value="W2_eIF5C_like"/>
    <property type="match status" value="1"/>
</dbReference>
<comment type="similarity">
    <text evidence="1">Belongs to the BZW family.</text>
</comment>
<dbReference type="Gene3D" id="1.25.40.180">
    <property type="match status" value="1"/>
</dbReference>
<dbReference type="SMART" id="SM00515">
    <property type="entry name" value="eIF5C"/>
    <property type="match status" value="1"/>
</dbReference>
<dbReference type="PANTHER" id="PTHR14208:SF2">
    <property type="entry name" value="PROTEIN KRASAVIETZ"/>
    <property type="match status" value="1"/>
</dbReference>
<dbReference type="InterPro" id="IPR003307">
    <property type="entry name" value="W2_domain"/>
</dbReference>
<dbReference type="Pfam" id="PF25504">
    <property type="entry name" value="HEAT_5MP1_2"/>
    <property type="match status" value="1"/>
</dbReference>
<dbReference type="Proteomes" id="UP000239156">
    <property type="component" value="Unassembled WGS sequence"/>
</dbReference>
<dbReference type="GO" id="GO:0005737">
    <property type="term" value="C:cytoplasm"/>
    <property type="evidence" value="ECO:0007669"/>
    <property type="project" value="TreeGrafter"/>
</dbReference>
<dbReference type="InterPro" id="IPR043510">
    <property type="entry name" value="W2_5MP1/2"/>
</dbReference>
<dbReference type="PANTHER" id="PTHR14208">
    <property type="entry name" value="BASIC LEUCINE ZIPPER AND W2 DOMAIN-CONTAINING PROTEIN"/>
    <property type="match status" value="1"/>
</dbReference>